<dbReference type="InterPro" id="IPR010093">
    <property type="entry name" value="SinI_DNA-bd"/>
</dbReference>
<name>A0A2W2ANX0_9HYPH</name>
<sequence length="60" mass="6612">MFEPLAVPIPEAARLTGCGRSTLYSEIAKGNLRIRKIGSRTLIAIEDLRSWLATKIVEGK</sequence>
<dbReference type="AlphaFoldDB" id="A0A2W2ANX0"/>
<dbReference type="GO" id="GO:0003677">
    <property type="term" value="F:DNA binding"/>
    <property type="evidence" value="ECO:0007669"/>
    <property type="project" value="UniProtKB-KW"/>
</dbReference>
<keyword evidence="3" id="KW-1185">Reference proteome</keyword>
<proteinExistence type="predicted"/>
<comment type="caution">
    <text evidence="2">The sequence shown here is derived from an EMBL/GenBank/DDBJ whole genome shotgun (WGS) entry which is preliminary data.</text>
</comment>
<dbReference type="InterPro" id="IPR041657">
    <property type="entry name" value="HTH_17"/>
</dbReference>
<dbReference type="EMBL" id="QKVK01000013">
    <property type="protein sequence ID" value="PZF75272.1"/>
    <property type="molecule type" value="Genomic_DNA"/>
</dbReference>
<reference evidence="3" key="1">
    <citation type="submission" date="2018-06" db="EMBL/GenBank/DDBJ databases">
        <title>Aestuariibacter litoralis strain KCTC 52945T.</title>
        <authorList>
            <person name="Li X."/>
            <person name="Salam N."/>
            <person name="Li J.-L."/>
            <person name="Chen Y.-M."/>
            <person name="Yang Z.-W."/>
            <person name="Zhang L.-Y."/>
            <person name="Han M.-X."/>
            <person name="Xiao M."/>
            <person name="Li W.-J."/>
        </authorList>
    </citation>
    <scope>NUCLEOTIDE SEQUENCE [LARGE SCALE GENOMIC DNA]</scope>
    <source>
        <strain evidence="3">KCTC 52945</strain>
    </source>
</reference>
<dbReference type="Proteomes" id="UP000248795">
    <property type="component" value="Unassembled WGS sequence"/>
</dbReference>
<accession>A0A2W2ANX0</accession>
<feature type="domain" description="Helix-turn-helix" evidence="1">
    <location>
        <begin position="9"/>
        <end position="54"/>
    </location>
</feature>
<keyword evidence="2" id="KW-0238">DNA-binding</keyword>
<evidence type="ECO:0000313" key="3">
    <source>
        <dbReference type="Proteomes" id="UP000248795"/>
    </source>
</evidence>
<gene>
    <name evidence="2" type="ORF">DK847_19370</name>
</gene>
<organism evidence="2 3">
    <name type="scientific">Aestuariivirga litoralis</name>
    <dbReference type="NCBI Taxonomy" id="2650924"/>
    <lineage>
        <taxon>Bacteria</taxon>
        <taxon>Pseudomonadati</taxon>
        <taxon>Pseudomonadota</taxon>
        <taxon>Alphaproteobacteria</taxon>
        <taxon>Hyphomicrobiales</taxon>
        <taxon>Aestuariivirgaceae</taxon>
        <taxon>Aestuariivirga</taxon>
    </lineage>
</organism>
<evidence type="ECO:0000313" key="2">
    <source>
        <dbReference type="EMBL" id="PZF75272.1"/>
    </source>
</evidence>
<dbReference type="NCBIfam" id="TIGR01764">
    <property type="entry name" value="excise"/>
    <property type="match status" value="1"/>
</dbReference>
<protein>
    <submittedName>
        <fullName evidence="2">DNA-binding protein</fullName>
    </submittedName>
</protein>
<evidence type="ECO:0000259" key="1">
    <source>
        <dbReference type="Pfam" id="PF12728"/>
    </source>
</evidence>
<dbReference type="Pfam" id="PF12728">
    <property type="entry name" value="HTH_17"/>
    <property type="match status" value="1"/>
</dbReference>